<keyword evidence="4" id="KW-1185">Reference proteome</keyword>
<dbReference type="HOGENOM" id="CLU_050555_3_1_12"/>
<dbReference type="Pfam" id="PF03932">
    <property type="entry name" value="CutC"/>
    <property type="match status" value="1"/>
</dbReference>
<accession>G8QVY9</accession>
<dbReference type="KEGG" id="sgp:SpiGrapes_2756"/>
<dbReference type="GO" id="GO:0005737">
    <property type="term" value="C:cytoplasm"/>
    <property type="evidence" value="ECO:0007669"/>
    <property type="project" value="UniProtKB-SubCell"/>
</dbReference>
<dbReference type="SUPFAM" id="SSF110395">
    <property type="entry name" value="CutC-like"/>
    <property type="match status" value="1"/>
</dbReference>
<sequence>MSKIQIEICLEDVQSVINAEKGGADRVELCSDLFEGGLTPTLGTFLVAQQNSKIPMQVMIRPRGGDFCYSDIEFSVMLKDIDIFKSHGATGIVFGILKADGEIDMERSREVVERAKPLSITFHRAFDMTKDGSSSLEKLIELGIDRVLTSGLEPTVPEGVDMLSLLVEQAGNRIIVMPGCGLHERNFTKMHQKIGAKEYHLMLPEYQNSLMQHRSDDILMGGVLRQSEYLIAHTGLDRVKGVCKMV</sequence>
<gene>
    <name evidence="2" type="primary">cutC</name>
    <name evidence="3" type="ordered locus">SpiGrapes_2756</name>
</gene>
<dbReference type="Proteomes" id="UP000005632">
    <property type="component" value="Chromosome"/>
</dbReference>
<dbReference type="OrthoDB" id="9815677at2"/>
<proteinExistence type="inferred from homology"/>
<dbReference type="GO" id="GO:0005507">
    <property type="term" value="F:copper ion binding"/>
    <property type="evidence" value="ECO:0007669"/>
    <property type="project" value="TreeGrafter"/>
</dbReference>
<comment type="similarity">
    <text evidence="1 2">Belongs to the CutC family.</text>
</comment>
<evidence type="ECO:0000313" key="3">
    <source>
        <dbReference type="EMBL" id="AEV30513.1"/>
    </source>
</evidence>
<comment type="subcellular location">
    <subcellularLocation>
        <location evidence="2">Cytoplasm</location>
    </subcellularLocation>
</comment>
<dbReference type="PANTHER" id="PTHR12598:SF0">
    <property type="entry name" value="COPPER HOMEOSTASIS PROTEIN CUTC HOMOLOG"/>
    <property type="match status" value="1"/>
</dbReference>
<dbReference type="HAMAP" id="MF_00795">
    <property type="entry name" value="CutC"/>
    <property type="match status" value="1"/>
</dbReference>
<dbReference type="InterPro" id="IPR036822">
    <property type="entry name" value="CutC-like_dom_sf"/>
</dbReference>
<dbReference type="AlphaFoldDB" id="G8QVY9"/>
<evidence type="ECO:0000256" key="2">
    <source>
        <dbReference type="HAMAP-Rule" id="MF_00795"/>
    </source>
</evidence>
<dbReference type="InterPro" id="IPR005627">
    <property type="entry name" value="CutC-like"/>
</dbReference>
<dbReference type="EMBL" id="CP003155">
    <property type="protein sequence ID" value="AEV30513.1"/>
    <property type="molecule type" value="Genomic_DNA"/>
</dbReference>
<dbReference type="eggNOG" id="COG3142">
    <property type="taxonomic scope" value="Bacteria"/>
</dbReference>
<organism evidence="3 4">
    <name type="scientific">Sphaerochaeta pleomorpha (strain ATCC BAA-1885 / DSM 22778 / Grapes)</name>
    <dbReference type="NCBI Taxonomy" id="158190"/>
    <lineage>
        <taxon>Bacteria</taxon>
        <taxon>Pseudomonadati</taxon>
        <taxon>Spirochaetota</taxon>
        <taxon>Spirochaetia</taxon>
        <taxon>Spirochaetales</taxon>
        <taxon>Sphaerochaetaceae</taxon>
        <taxon>Sphaerochaeta</taxon>
    </lineage>
</organism>
<keyword evidence="2" id="KW-0963">Cytoplasm</keyword>
<dbReference type="STRING" id="158190.SpiGrapes_2756"/>
<evidence type="ECO:0000256" key="1">
    <source>
        <dbReference type="ARBA" id="ARBA00007768"/>
    </source>
</evidence>
<name>G8QVY9_SPHPG</name>
<dbReference type="Gene3D" id="3.20.20.380">
    <property type="entry name" value="Copper homeostasis (CutC) domain"/>
    <property type="match status" value="1"/>
</dbReference>
<dbReference type="FunFam" id="3.20.20.380:FF:000001">
    <property type="entry name" value="Copper homeostasis protein CutC"/>
    <property type="match status" value="1"/>
</dbReference>
<protein>
    <recommendedName>
        <fullName evidence="2">PF03932 family protein CutC</fullName>
    </recommendedName>
</protein>
<comment type="caution">
    <text evidence="2">Once thought to be involved in copper homeostasis, experiments in E.coli have shown this is not the case.</text>
</comment>
<dbReference type="RefSeq" id="WP_014271352.1">
    <property type="nucleotide sequence ID" value="NC_016633.1"/>
</dbReference>
<reference evidence="3 4" key="1">
    <citation type="submission" date="2011-11" db="EMBL/GenBank/DDBJ databases">
        <title>Complete sequence of Spirochaeta sp. grapes.</title>
        <authorList>
            <consortium name="US DOE Joint Genome Institute"/>
            <person name="Lucas S."/>
            <person name="Han J."/>
            <person name="Lapidus A."/>
            <person name="Cheng J.-F."/>
            <person name="Goodwin L."/>
            <person name="Pitluck S."/>
            <person name="Peters L."/>
            <person name="Ovchinnikova G."/>
            <person name="Munk A.C."/>
            <person name="Detter J.C."/>
            <person name="Han C."/>
            <person name="Tapia R."/>
            <person name="Land M."/>
            <person name="Hauser L."/>
            <person name="Kyrpides N."/>
            <person name="Ivanova N."/>
            <person name="Pagani I."/>
            <person name="Ritalahtilisa K."/>
            <person name="Loeffler F."/>
            <person name="Woyke T."/>
        </authorList>
    </citation>
    <scope>NUCLEOTIDE SEQUENCE [LARGE SCALE GENOMIC DNA]</scope>
    <source>
        <strain evidence="4">ATCC BAA-1885 / DSM 22778 / Grapes</strain>
    </source>
</reference>
<dbReference type="PANTHER" id="PTHR12598">
    <property type="entry name" value="COPPER HOMEOSTASIS PROTEIN CUTC"/>
    <property type="match status" value="1"/>
</dbReference>
<evidence type="ECO:0000313" key="4">
    <source>
        <dbReference type="Proteomes" id="UP000005632"/>
    </source>
</evidence>